<evidence type="ECO:0000256" key="1">
    <source>
        <dbReference type="SAM" id="Phobius"/>
    </source>
</evidence>
<keyword evidence="3" id="KW-1185">Reference proteome</keyword>
<feature type="transmembrane region" description="Helical" evidence="1">
    <location>
        <begin position="21"/>
        <end position="40"/>
    </location>
</feature>
<proteinExistence type="predicted"/>
<comment type="caution">
    <text evidence="2">The sequence shown here is derived from an EMBL/GenBank/DDBJ whole genome shotgun (WGS) entry which is preliminary data.</text>
</comment>
<gene>
    <name evidence="2" type="ORF">ACFPFO_15050</name>
</gene>
<accession>A0ABD5QGX8</accession>
<evidence type="ECO:0000313" key="2">
    <source>
        <dbReference type="EMBL" id="MFC4989061.1"/>
    </source>
</evidence>
<reference evidence="2 3" key="1">
    <citation type="journal article" date="2019" name="Int. J. Syst. Evol. Microbiol.">
        <title>The Global Catalogue of Microorganisms (GCM) 10K type strain sequencing project: providing services to taxonomists for standard genome sequencing and annotation.</title>
        <authorList>
            <consortium name="The Broad Institute Genomics Platform"/>
            <consortium name="The Broad Institute Genome Sequencing Center for Infectious Disease"/>
            <person name="Wu L."/>
            <person name="Ma J."/>
        </authorList>
    </citation>
    <scope>NUCLEOTIDE SEQUENCE [LARGE SCALE GENOMIC DNA]</scope>
    <source>
        <strain evidence="2 3">CGMCC 1.15824</strain>
    </source>
</reference>
<keyword evidence="1" id="KW-0812">Transmembrane</keyword>
<dbReference type="RefSeq" id="WP_114576041.1">
    <property type="nucleotide sequence ID" value="NZ_JAIVEF010000006.1"/>
</dbReference>
<dbReference type="EMBL" id="JBHSJG010000038">
    <property type="protein sequence ID" value="MFC4989061.1"/>
    <property type="molecule type" value="Genomic_DNA"/>
</dbReference>
<feature type="transmembrane region" description="Helical" evidence="1">
    <location>
        <begin position="46"/>
        <end position="64"/>
    </location>
</feature>
<name>A0ABD5QGX8_9EURY</name>
<sequence>MTPHPYQRRPDVPRDQHTTTASIRGSLLFALVVMGLFVAISYPVYAVAVVGTVAAAAALFRLGAPRLARRLHGRMTELAVPGIGTVQIRVNGR</sequence>
<protein>
    <submittedName>
        <fullName evidence="2">Uncharacterized protein</fullName>
    </submittedName>
</protein>
<dbReference type="AlphaFoldDB" id="A0ABD5QGX8"/>
<keyword evidence="1" id="KW-0472">Membrane</keyword>
<organism evidence="2 3">
    <name type="scientific">Saliphagus infecundisoli</name>
    <dbReference type="NCBI Taxonomy" id="1849069"/>
    <lineage>
        <taxon>Archaea</taxon>
        <taxon>Methanobacteriati</taxon>
        <taxon>Methanobacteriota</taxon>
        <taxon>Stenosarchaea group</taxon>
        <taxon>Halobacteria</taxon>
        <taxon>Halobacteriales</taxon>
        <taxon>Natrialbaceae</taxon>
        <taxon>Saliphagus</taxon>
    </lineage>
</organism>
<dbReference type="Proteomes" id="UP001595925">
    <property type="component" value="Unassembled WGS sequence"/>
</dbReference>
<keyword evidence="1" id="KW-1133">Transmembrane helix</keyword>
<evidence type="ECO:0000313" key="3">
    <source>
        <dbReference type="Proteomes" id="UP001595925"/>
    </source>
</evidence>